<dbReference type="Ensembl" id="ENSCCET00000032416.1">
    <property type="protein sequence ID" value="ENSCCEP00000021336.1"/>
    <property type="gene ID" value="ENSCCEG00000019350.1"/>
</dbReference>
<dbReference type="Pfam" id="PF14580">
    <property type="entry name" value="LRR_9"/>
    <property type="match status" value="1"/>
</dbReference>
<dbReference type="SUPFAM" id="SSF52075">
    <property type="entry name" value="Outer arm dynein light chain 1"/>
    <property type="match status" value="1"/>
</dbReference>
<name>A0A8C0VFC2_CYACU</name>
<evidence type="ECO:0000313" key="2">
    <source>
        <dbReference type="Proteomes" id="UP000694410"/>
    </source>
</evidence>
<reference evidence="1" key="1">
    <citation type="submission" date="2025-08" db="UniProtKB">
        <authorList>
            <consortium name="Ensembl"/>
        </authorList>
    </citation>
    <scope>IDENTIFICATION</scope>
</reference>
<gene>
    <name evidence="1" type="primary">LRRC72</name>
</gene>
<dbReference type="Proteomes" id="UP000694410">
    <property type="component" value="Unplaced"/>
</dbReference>
<accession>A0A8C0VFC2</accession>
<dbReference type="InterPro" id="IPR001611">
    <property type="entry name" value="Leu-rich_rpt"/>
</dbReference>
<protein>
    <submittedName>
        <fullName evidence="1">Leucine rich repeat containing 72</fullName>
    </submittedName>
</protein>
<proteinExistence type="predicted"/>
<keyword evidence="2" id="KW-1185">Reference proteome</keyword>
<dbReference type="InterPro" id="IPR042655">
    <property type="entry name" value="LRC72"/>
</dbReference>
<dbReference type="PANTHER" id="PTHR46759:SF1">
    <property type="entry name" value="LEUCINE-RICH REPEAT-CONTAINING PROTEIN 72"/>
    <property type="match status" value="1"/>
</dbReference>
<dbReference type="AlphaFoldDB" id="A0A8C0VFC2"/>
<dbReference type="PANTHER" id="PTHR46759">
    <property type="entry name" value="LEUCINE-RICH REPEAT-CONTAINING PROTEIN 72"/>
    <property type="match status" value="1"/>
</dbReference>
<dbReference type="InterPro" id="IPR032675">
    <property type="entry name" value="LRR_dom_sf"/>
</dbReference>
<sequence length="340" mass="39320">MFEHSAPVERDTRGWCSLPWVCLRRCHSALPSGVSRRAGAWHPHAWGVARLRFSRDHLVFCDGFCTCRNKTMAIYARSFLYPTAAVDSWPCRVPRRRQGPAQSVWNERPAIENQLKICGYKNNVDVVALYLARQGLRSIPSLAQFRRLRYLWINNNKIQDLTFLTKNYYLTELYLNNNELTDISDLFQNPLAYDPDYRLYVIYFLPSVQLLDRKLVTQRERESALHLYNPKRAWVMQSIAFGKRADTSLGTTVGSSRCTQPARRPIIPSGIHNTQRKTYIFRSFELETVFFHSSDKTLLVLVIKYKCIKNLAGLLHKVSSCSSSRQQMNPSTDSIVADKF</sequence>
<dbReference type="Gene3D" id="3.80.10.10">
    <property type="entry name" value="Ribonuclease Inhibitor"/>
    <property type="match status" value="1"/>
</dbReference>
<evidence type="ECO:0000313" key="1">
    <source>
        <dbReference type="Ensembl" id="ENSCCEP00000021336.1"/>
    </source>
</evidence>
<organism evidence="1 2">
    <name type="scientific">Cyanistes caeruleus</name>
    <name type="common">Eurasian blue tit</name>
    <name type="synonym">Parus caeruleus</name>
    <dbReference type="NCBI Taxonomy" id="156563"/>
    <lineage>
        <taxon>Eukaryota</taxon>
        <taxon>Metazoa</taxon>
        <taxon>Chordata</taxon>
        <taxon>Craniata</taxon>
        <taxon>Vertebrata</taxon>
        <taxon>Euteleostomi</taxon>
        <taxon>Archelosauria</taxon>
        <taxon>Archosauria</taxon>
        <taxon>Dinosauria</taxon>
        <taxon>Saurischia</taxon>
        <taxon>Theropoda</taxon>
        <taxon>Coelurosauria</taxon>
        <taxon>Aves</taxon>
        <taxon>Neognathae</taxon>
        <taxon>Neoaves</taxon>
        <taxon>Telluraves</taxon>
        <taxon>Australaves</taxon>
        <taxon>Passeriformes</taxon>
        <taxon>Paridae</taxon>
        <taxon>Cyanistes</taxon>
    </lineage>
</organism>
<dbReference type="PROSITE" id="PS51450">
    <property type="entry name" value="LRR"/>
    <property type="match status" value="2"/>
</dbReference>
<reference evidence="1" key="2">
    <citation type="submission" date="2025-09" db="UniProtKB">
        <authorList>
            <consortium name="Ensembl"/>
        </authorList>
    </citation>
    <scope>IDENTIFICATION</scope>
</reference>